<protein>
    <submittedName>
        <fullName evidence="3">Short-chain dehydrogenase</fullName>
    </submittedName>
</protein>
<dbReference type="Pfam" id="PF13561">
    <property type="entry name" value="adh_short_C2"/>
    <property type="match status" value="1"/>
</dbReference>
<reference evidence="3 4" key="1">
    <citation type="journal article" date="2015" name="Genome Announc.">
        <title>Complete and Assembled Genome Sequence of Bifidobacterium kashiwanohense PV20-2, Isolated from the Feces of an Anemic Kenyan Infant.</title>
        <authorList>
            <person name="Vazquez-Gutierrez P."/>
            <person name="Lacroix C."/>
            <person name="Chassard C."/>
            <person name="Klumpp J."/>
            <person name="Jans C."/>
            <person name="Stevens M.J."/>
        </authorList>
    </citation>
    <scope>NUCLEOTIDE SEQUENCE [LARGE SCALE GENOMIC DNA]</scope>
    <source>
        <strain evidence="3 4">PV20-2</strain>
    </source>
</reference>
<dbReference type="InterPro" id="IPR020904">
    <property type="entry name" value="Sc_DH/Rdtase_CS"/>
</dbReference>
<dbReference type="NCBIfam" id="NF006384">
    <property type="entry name" value="PRK08628.1"/>
    <property type="match status" value="1"/>
</dbReference>
<dbReference type="GO" id="GO:0030497">
    <property type="term" value="P:fatty acid elongation"/>
    <property type="evidence" value="ECO:0007669"/>
    <property type="project" value="TreeGrafter"/>
</dbReference>
<dbReference type="CDD" id="cd05233">
    <property type="entry name" value="SDR_c"/>
    <property type="match status" value="1"/>
</dbReference>
<dbReference type="PANTHER" id="PTHR42760:SF40">
    <property type="entry name" value="3-OXOACYL-[ACYL-CARRIER-PROTEIN] REDUCTASE, CHLOROPLASTIC"/>
    <property type="match status" value="1"/>
</dbReference>
<dbReference type="InterPro" id="IPR036291">
    <property type="entry name" value="NAD(P)-bd_dom_sf"/>
</dbReference>
<proteinExistence type="inferred from homology"/>
<dbReference type="AlphaFoldDB" id="A0A0A7I5M2"/>
<evidence type="ECO:0000256" key="1">
    <source>
        <dbReference type="ARBA" id="ARBA00006484"/>
    </source>
</evidence>
<evidence type="ECO:0000256" key="2">
    <source>
        <dbReference type="ARBA" id="ARBA00023002"/>
    </source>
</evidence>
<evidence type="ECO:0000313" key="3">
    <source>
        <dbReference type="EMBL" id="AIZ15346.1"/>
    </source>
</evidence>
<dbReference type="STRING" id="1447716.AH68_10235"/>
<dbReference type="PROSITE" id="PS00061">
    <property type="entry name" value="ADH_SHORT"/>
    <property type="match status" value="1"/>
</dbReference>
<dbReference type="FunFam" id="3.40.50.720:FF:000084">
    <property type="entry name" value="Short-chain dehydrogenase reductase"/>
    <property type="match status" value="1"/>
</dbReference>
<dbReference type="OrthoDB" id="9789398at2"/>
<organism evidence="3 4">
    <name type="scientific">Bifidobacterium catenulatum PV20-2</name>
    <dbReference type="NCBI Taxonomy" id="1447716"/>
    <lineage>
        <taxon>Bacteria</taxon>
        <taxon>Bacillati</taxon>
        <taxon>Actinomycetota</taxon>
        <taxon>Actinomycetes</taxon>
        <taxon>Bifidobacteriales</taxon>
        <taxon>Bifidobacteriaceae</taxon>
        <taxon>Bifidobacterium</taxon>
    </lineage>
</organism>
<accession>A0A0A7I5M2</accession>
<gene>
    <name evidence="3" type="ORF">AH68_10235</name>
</gene>
<comment type="similarity">
    <text evidence="1">Belongs to the short-chain dehydrogenases/reductases (SDR) family.</text>
</comment>
<name>A0A0A7I5M2_9BIFI</name>
<dbReference type="PRINTS" id="PR00081">
    <property type="entry name" value="GDHRDH"/>
</dbReference>
<sequence>MDLHLKNKVIIVTGGFKGIGKGITLRLAEEGAIPVVLNRSDGADDEFRQDIEQITDSYDTYLIDLNNTDEIAPIVESVMKKYGHIDGVVNNAGRNDNLALETTSWRQFEESLHGNLTHYYELVHQCVPALKASKGSVVNIGSKTALTGQGKTSAYAAAKGAILGLTREWAAALAPDEVRVNAVVVAEAWTPLYAQWIKTFGDEQAQREQLAKITDRIPLGHRMTETSEIADTVAFLLSDRSSHTTGQWVFPDGGYVHLDRALD</sequence>
<dbReference type="GO" id="GO:0016616">
    <property type="term" value="F:oxidoreductase activity, acting on the CH-OH group of donors, NAD or NADP as acceptor"/>
    <property type="evidence" value="ECO:0007669"/>
    <property type="project" value="TreeGrafter"/>
</dbReference>
<dbReference type="PANTHER" id="PTHR42760">
    <property type="entry name" value="SHORT-CHAIN DEHYDROGENASES/REDUCTASES FAMILY MEMBER"/>
    <property type="match status" value="1"/>
</dbReference>
<dbReference type="KEGG" id="bka:AH68_10235"/>
<keyword evidence="2" id="KW-0560">Oxidoreductase</keyword>
<dbReference type="HOGENOM" id="CLU_010194_1_0_11"/>
<dbReference type="Gene3D" id="3.40.50.720">
    <property type="entry name" value="NAD(P)-binding Rossmann-like Domain"/>
    <property type="match status" value="1"/>
</dbReference>
<dbReference type="EMBL" id="CP007456">
    <property type="protein sequence ID" value="AIZ15346.1"/>
    <property type="molecule type" value="Genomic_DNA"/>
</dbReference>
<evidence type="ECO:0000313" key="4">
    <source>
        <dbReference type="Proteomes" id="UP000030625"/>
    </source>
</evidence>
<dbReference type="InterPro" id="IPR002347">
    <property type="entry name" value="SDR_fam"/>
</dbReference>
<dbReference type="RefSeq" id="WP_039199566.1">
    <property type="nucleotide sequence ID" value="NZ_CP007456.1"/>
</dbReference>
<dbReference type="Proteomes" id="UP000030625">
    <property type="component" value="Chromosome"/>
</dbReference>
<dbReference type="PRINTS" id="PR00080">
    <property type="entry name" value="SDRFAMILY"/>
</dbReference>
<dbReference type="SUPFAM" id="SSF51735">
    <property type="entry name" value="NAD(P)-binding Rossmann-fold domains"/>
    <property type="match status" value="1"/>
</dbReference>